<feature type="domain" description="HTH araC/xylS-type" evidence="4">
    <location>
        <begin position="183"/>
        <end position="281"/>
    </location>
</feature>
<keyword evidence="6" id="KW-1185">Reference proteome</keyword>
<dbReference type="PROSITE" id="PS01124">
    <property type="entry name" value="HTH_ARAC_FAMILY_2"/>
    <property type="match status" value="1"/>
</dbReference>
<gene>
    <name evidence="5" type="ORF">SAMN04487894_110114</name>
</gene>
<protein>
    <submittedName>
        <fullName evidence="5">AraC-type DNA-binding protein</fullName>
    </submittedName>
</protein>
<dbReference type="InterPro" id="IPR020449">
    <property type="entry name" value="Tscrpt_reg_AraC-type_HTH"/>
</dbReference>
<proteinExistence type="predicted"/>
<dbReference type="EMBL" id="FMZO01000010">
    <property type="protein sequence ID" value="SDD55790.1"/>
    <property type="molecule type" value="Genomic_DNA"/>
</dbReference>
<keyword evidence="3" id="KW-0804">Transcription</keyword>
<keyword evidence="2 5" id="KW-0238">DNA-binding</keyword>
<dbReference type="Pfam" id="PF12833">
    <property type="entry name" value="HTH_18"/>
    <property type="match status" value="1"/>
</dbReference>
<keyword evidence="1" id="KW-0805">Transcription regulation</keyword>
<evidence type="ECO:0000256" key="3">
    <source>
        <dbReference type="ARBA" id="ARBA00023163"/>
    </source>
</evidence>
<dbReference type="SUPFAM" id="SSF46689">
    <property type="entry name" value="Homeodomain-like"/>
    <property type="match status" value="1"/>
</dbReference>
<name>A0A1G6VQ67_NIADE</name>
<dbReference type="InterPro" id="IPR003313">
    <property type="entry name" value="AraC-bd"/>
</dbReference>
<evidence type="ECO:0000313" key="6">
    <source>
        <dbReference type="Proteomes" id="UP000198757"/>
    </source>
</evidence>
<dbReference type="InterPro" id="IPR018060">
    <property type="entry name" value="HTH_AraC"/>
</dbReference>
<dbReference type="AlphaFoldDB" id="A0A1G6VQ67"/>
<dbReference type="InterPro" id="IPR009057">
    <property type="entry name" value="Homeodomain-like_sf"/>
</dbReference>
<dbReference type="PRINTS" id="PR00032">
    <property type="entry name" value="HTHARAC"/>
</dbReference>
<reference evidence="6" key="1">
    <citation type="submission" date="2016-10" db="EMBL/GenBank/DDBJ databases">
        <authorList>
            <person name="Varghese N."/>
            <person name="Submissions S."/>
        </authorList>
    </citation>
    <scope>NUCLEOTIDE SEQUENCE [LARGE SCALE GENOMIC DNA]</scope>
    <source>
        <strain evidence="6">DSM 25811 / CCM 8410 / LMG 26954 / E90</strain>
    </source>
</reference>
<evidence type="ECO:0000256" key="1">
    <source>
        <dbReference type="ARBA" id="ARBA00023015"/>
    </source>
</evidence>
<dbReference type="PANTHER" id="PTHR43280:SF32">
    <property type="entry name" value="TRANSCRIPTIONAL REGULATORY PROTEIN"/>
    <property type="match status" value="1"/>
</dbReference>
<evidence type="ECO:0000313" key="5">
    <source>
        <dbReference type="EMBL" id="SDD55790.1"/>
    </source>
</evidence>
<dbReference type="GO" id="GO:0043565">
    <property type="term" value="F:sequence-specific DNA binding"/>
    <property type="evidence" value="ECO:0007669"/>
    <property type="project" value="InterPro"/>
</dbReference>
<dbReference type="Proteomes" id="UP000198757">
    <property type="component" value="Unassembled WGS sequence"/>
</dbReference>
<accession>A0A1G6VQ67</accession>
<dbReference type="GO" id="GO:0003700">
    <property type="term" value="F:DNA-binding transcription factor activity"/>
    <property type="evidence" value="ECO:0007669"/>
    <property type="project" value="InterPro"/>
</dbReference>
<evidence type="ECO:0000256" key="2">
    <source>
        <dbReference type="ARBA" id="ARBA00023125"/>
    </source>
</evidence>
<organism evidence="5 6">
    <name type="scientific">Niabella drilacis (strain DSM 25811 / CCM 8410 / CCUG 62505 / LMG 26954 / E90)</name>
    <dbReference type="NCBI Taxonomy" id="1285928"/>
    <lineage>
        <taxon>Bacteria</taxon>
        <taxon>Pseudomonadati</taxon>
        <taxon>Bacteroidota</taxon>
        <taxon>Chitinophagia</taxon>
        <taxon>Chitinophagales</taxon>
        <taxon>Chitinophagaceae</taxon>
        <taxon>Niabella</taxon>
    </lineage>
</organism>
<dbReference type="Gene3D" id="1.10.10.60">
    <property type="entry name" value="Homeodomain-like"/>
    <property type="match status" value="1"/>
</dbReference>
<dbReference type="RefSeq" id="WP_090391469.1">
    <property type="nucleotide sequence ID" value="NZ_FMZO01000010.1"/>
</dbReference>
<dbReference type="PANTHER" id="PTHR43280">
    <property type="entry name" value="ARAC-FAMILY TRANSCRIPTIONAL REGULATOR"/>
    <property type="match status" value="1"/>
</dbReference>
<dbReference type="STRING" id="1285928.SAMN04487894_110114"/>
<dbReference type="InterPro" id="IPR037923">
    <property type="entry name" value="HTH-like"/>
</dbReference>
<dbReference type="OrthoDB" id="2585681at2"/>
<evidence type="ECO:0000259" key="4">
    <source>
        <dbReference type="PROSITE" id="PS01124"/>
    </source>
</evidence>
<sequence>MSVKDPFPIFGISAFNDRQQSEDSLLYHELHGERSIEKPHKHDFFLFLLFEKGNGTHSIDFVDYKVGNHQLHLLFPDQVHSWKLGKATAGYQLMISRPVFETFADSLRFSFVLYQHHPVIELPGTVFQKLLYEFRSVEEELNQNPVHWETVHLRARLIAQLAGREAEGKFADLEVYRTKPVLFRYHALIDLHFKEQKSVAFYADQLHITPNYLNILCKRHFHVPATFLIQSRVILEAKRLMQVSEKSVKEIAFELGFSDLAYFSNFFKDKTGLSPREFRGQL</sequence>
<dbReference type="SMART" id="SM00342">
    <property type="entry name" value="HTH_ARAC"/>
    <property type="match status" value="1"/>
</dbReference>
<dbReference type="Pfam" id="PF02311">
    <property type="entry name" value="AraC_binding"/>
    <property type="match status" value="1"/>
</dbReference>
<dbReference type="SUPFAM" id="SSF51215">
    <property type="entry name" value="Regulatory protein AraC"/>
    <property type="match status" value="1"/>
</dbReference>